<organism evidence="6 7">
    <name type="scientific">Neohortaea acidophila</name>
    <dbReference type="NCBI Taxonomy" id="245834"/>
    <lineage>
        <taxon>Eukaryota</taxon>
        <taxon>Fungi</taxon>
        <taxon>Dikarya</taxon>
        <taxon>Ascomycota</taxon>
        <taxon>Pezizomycotina</taxon>
        <taxon>Dothideomycetes</taxon>
        <taxon>Dothideomycetidae</taxon>
        <taxon>Mycosphaerellales</taxon>
        <taxon>Teratosphaeriaceae</taxon>
        <taxon>Neohortaea</taxon>
    </lineage>
</organism>
<accession>A0A6A6PFM2</accession>
<evidence type="ECO:0000313" key="7">
    <source>
        <dbReference type="Proteomes" id="UP000799767"/>
    </source>
</evidence>
<dbReference type="NCBIfam" id="TIGR01197">
    <property type="entry name" value="nramp"/>
    <property type="match status" value="1"/>
</dbReference>
<dbReference type="Pfam" id="PF01566">
    <property type="entry name" value="Nramp"/>
    <property type="match status" value="1"/>
</dbReference>
<name>A0A6A6PFM2_9PEZI</name>
<feature type="transmembrane region" description="Helical" evidence="5">
    <location>
        <begin position="288"/>
        <end position="321"/>
    </location>
</feature>
<evidence type="ECO:0000256" key="5">
    <source>
        <dbReference type="SAM" id="Phobius"/>
    </source>
</evidence>
<dbReference type="OrthoDB" id="409173at2759"/>
<keyword evidence="2 5" id="KW-0812">Transmembrane</keyword>
<protein>
    <submittedName>
        <fullName evidence="6">Natural resistance-associated macrophage protein-domain-containing protein</fullName>
    </submittedName>
</protein>
<evidence type="ECO:0000313" key="6">
    <source>
        <dbReference type="EMBL" id="KAF2478534.1"/>
    </source>
</evidence>
<dbReference type="InterPro" id="IPR001046">
    <property type="entry name" value="NRAMP_fam"/>
</dbReference>
<evidence type="ECO:0000256" key="3">
    <source>
        <dbReference type="ARBA" id="ARBA00022989"/>
    </source>
</evidence>
<dbReference type="RefSeq" id="XP_033585104.1">
    <property type="nucleotide sequence ID" value="XM_033731806.1"/>
</dbReference>
<comment type="subcellular location">
    <subcellularLocation>
        <location evidence="1">Membrane</location>
        <topology evidence="1">Multi-pass membrane protein</topology>
    </subcellularLocation>
</comment>
<dbReference type="NCBIfam" id="NF037982">
    <property type="entry name" value="Nramp_1"/>
    <property type="match status" value="1"/>
</dbReference>
<proteinExistence type="predicted"/>
<evidence type="ECO:0000256" key="4">
    <source>
        <dbReference type="ARBA" id="ARBA00023136"/>
    </source>
</evidence>
<dbReference type="EMBL" id="MU001644">
    <property type="protein sequence ID" value="KAF2478534.1"/>
    <property type="molecule type" value="Genomic_DNA"/>
</dbReference>
<dbReference type="GO" id="GO:0030026">
    <property type="term" value="P:intracellular manganese ion homeostasis"/>
    <property type="evidence" value="ECO:0007669"/>
    <property type="project" value="TreeGrafter"/>
</dbReference>
<feature type="transmembrane region" description="Helical" evidence="5">
    <location>
        <begin position="347"/>
        <end position="366"/>
    </location>
</feature>
<dbReference type="GO" id="GO:0005384">
    <property type="term" value="F:manganese ion transmembrane transporter activity"/>
    <property type="evidence" value="ECO:0007669"/>
    <property type="project" value="TreeGrafter"/>
</dbReference>
<feature type="transmembrane region" description="Helical" evidence="5">
    <location>
        <begin position="144"/>
        <end position="164"/>
    </location>
</feature>
<dbReference type="GO" id="GO:0034755">
    <property type="term" value="P:iron ion transmembrane transport"/>
    <property type="evidence" value="ECO:0007669"/>
    <property type="project" value="TreeGrafter"/>
</dbReference>
<evidence type="ECO:0000256" key="1">
    <source>
        <dbReference type="ARBA" id="ARBA00004141"/>
    </source>
</evidence>
<feature type="transmembrane region" description="Helical" evidence="5">
    <location>
        <begin position="176"/>
        <end position="196"/>
    </location>
</feature>
<feature type="transmembrane region" description="Helical" evidence="5">
    <location>
        <begin position="386"/>
        <end position="404"/>
    </location>
</feature>
<dbReference type="GO" id="GO:0005886">
    <property type="term" value="C:plasma membrane"/>
    <property type="evidence" value="ECO:0007669"/>
    <property type="project" value="TreeGrafter"/>
</dbReference>
<keyword evidence="4 5" id="KW-0472">Membrane</keyword>
<keyword evidence="7" id="KW-1185">Reference proteome</keyword>
<dbReference type="GeneID" id="54472808"/>
<keyword evidence="3 5" id="KW-1133">Transmembrane helix</keyword>
<feature type="transmembrane region" description="Helical" evidence="5">
    <location>
        <begin position="30"/>
        <end position="49"/>
    </location>
</feature>
<feature type="transmembrane region" description="Helical" evidence="5">
    <location>
        <begin position="222"/>
        <end position="242"/>
    </location>
</feature>
<dbReference type="Proteomes" id="UP000799767">
    <property type="component" value="Unassembled WGS sequence"/>
</dbReference>
<reference evidence="6" key="1">
    <citation type="journal article" date="2020" name="Stud. Mycol.">
        <title>101 Dothideomycetes genomes: a test case for predicting lifestyles and emergence of pathogens.</title>
        <authorList>
            <person name="Haridas S."/>
            <person name="Albert R."/>
            <person name="Binder M."/>
            <person name="Bloem J."/>
            <person name="Labutti K."/>
            <person name="Salamov A."/>
            <person name="Andreopoulos B."/>
            <person name="Baker S."/>
            <person name="Barry K."/>
            <person name="Bills G."/>
            <person name="Bluhm B."/>
            <person name="Cannon C."/>
            <person name="Castanera R."/>
            <person name="Culley D."/>
            <person name="Daum C."/>
            <person name="Ezra D."/>
            <person name="Gonzalez J."/>
            <person name="Henrissat B."/>
            <person name="Kuo A."/>
            <person name="Liang C."/>
            <person name="Lipzen A."/>
            <person name="Lutzoni F."/>
            <person name="Magnuson J."/>
            <person name="Mondo S."/>
            <person name="Nolan M."/>
            <person name="Ohm R."/>
            <person name="Pangilinan J."/>
            <person name="Park H.-J."/>
            <person name="Ramirez L."/>
            <person name="Alfaro M."/>
            <person name="Sun H."/>
            <person name="Tritt A."/>
            <person name="Yoshinaga Y."/>
            <person name="Zwiers L.-H."/>
            <person name="Turgeon B."/>
            <person name="Goodwin S."/>
            <person name="Spatafora J."/>
            <person name="Crous P."/>
            <person name="Grigoriev I."/>
        </authorList>
    </citation>
    <scope>NUCLEOTIDE SEQUENCE</scope>
    <source>
        <strain evidence="6">CBS 113389</strain>
    </source>
</reference>
<feature type="transmembrane region" description="Helical" evidence="5">
    <location>
        <begin position="111"/>
        <end position="138"/>
    </location>
</feature>
<dbReference type="PANTHER" id="PTHR11706:SF101">
    <property type="entry name" value="MANGANESE TRANSPORTER SMF1"/>
    <property type="match status" value="1"/>
</dbReference>
<gene>
    <name evidence="6" type="ORF">BDY17DRAFT_258768</name>
</gene>
<sequence>MPDPLTFTLSRSPPSSLPAWRRAGRKIFHVLRTYCHFVGPGMMISVAYIDPGNYAADVAAGASYRFKLLFIVFLSNIFAIYLQALCIHLGTVTGMDLATMLRVHCPRWLNYVVYVFGEAAIIATDIAEVIGTAIALKLLSNDKIPLLAGCAISIIDVVFILIFYRQHGTATLATRVFEYMIAGLVLGVLICFAIQLSHLHDTTTGEVFKGFLPSSELIQGQAIYQACSILGATVMPHSLYLGSGLVQGRLRQFDEQNNLLRPAAEDDEDSAPGDKIYEPSLRAIRSCIGYAIAECTISLLTCAFFINSAILIVAGASLYGIPGSANAGLPGIYHLLSNTLGASVGKLFAAALLLSGFSAGIICTIAGQMVCEGHIRWKIKPWQRRLLTRLLSILPSMVVAGSLGEKGINQALVGSQVALSVILPVISAPVVYFTIRSKYMTIICDASGHRVSSPAVLASSRAGENDPSLQRVNMRLHPVWAVFGVLVWLFITVMNVALLALLGLGKT</sequence>
<feature type="transmembrane region" description="Helical" evidence="5">
    <location>
        <begin position="69"/>
        <end position="90"/>
    </location>
</feature>
<dbReference type="AlphaFoldDB" id="A0A6A6PFM2"/>
<evidence type="ECO:0000256" key="2">
    <source>
        <dbReference type="ARBA" id="ARBA00022692"/>
    </source>
</evidence>
<feature type="transmembrane region" description="Helical" evidence="5">
    <location>
        <begin position="416"/>
        <end position="435"/>
    </location>
</feature>
<dbReference type="PANTHER" id="PTHR11706">
    <property type="entry name" value="SOLUTE CARRIER PROTEIN FAMILY 11 MEMBER"/>
    <property type="match status" value="1"/>
</dbReference>
<dbReference type="GO" id="GO:0015086">
    <property type="term" value="F:cadmium ion transmembrane transporter activity"/>
    <property type="evidence" value="ECO:0007669"/>
    <property type="project" value="TreeGrafter"/>
</dbReference>
<dbReference type="PRINTS" id="PR00447">
    <property type="entry name" value="NATRESASSCMP"/>
</dbReference>
<feature type="transmembrane region" description="Helical" evidence="5">
    <location>
        <begin position="479"/>
        <end position="504"/>
    </location>
</feature>